<accession>A0A3M9N273</accession>
<dbReference type="EMBL" id="RJJR01000033">
    <property type="protein sequence ID" value="RNI31826.1"/>
    <property type="molecule type" value="Genomic_DNA"/>
</dbReference>
<comment type="caution">
    <text evidence="4">The sequence shown here is derived from an EMBL/GenBank/DDBJ whole genome shotgun (WGS) entry which is preliminary data.</text>
</comment>
<feature type="domain" description="GEVED" evidence="3">
    <location>
        <begin position="662"/>
        <end position="739"/>
    </location>
</feature>
<evidence type="ECO:0000313" key="5">
    <source>
        <dbReference type="Proteomes" id="UP000267223"/>
    </source>
</evidence>
<evidence type="ECO:0000313" key="4">
    <source>
        <dbReference type="EMBL" id="RNI31826.1"/>
    </source>
</evidence>
<keyword evidence="1" id="KW-0812">Transmembrane</keyword>
<feature type="domain" description="GEVED" evidence="3">
    <location>
        <begin position="1361"/>
        <end position="1434"/>
    </location>
</feature>
<evidence type="ECO:0000259" key="3">
    <source>
        <dbReference type="Pfam" id="PF20009"/>
    </source>
</evidence>
<dbReference type="Gene3D" id="2.60.40.1290">
    <property type="match status" value="1"/>
</dbReference>
<feature type="transmembrane region" description="Helical" evidence="1">
    <location>
        <begin position="21"/>
        <end position="41"/>
    </location>
</feature>
<keyword evidence="5" id="KW-1185">Reference proteome</keyword>
<dbReference type="RefSeq" id="WP_148041996.1">
    <property type="nucleotide sequence ID" value="NZ_RJJR01000033.1"/>
</dbReference>
<keyword evidence="1" id="KW-1133">Transmembrane helix</keyword>
<reference evidence="4 5" key="1">
    <citation type="submission" date="2018-11" db="EMBL/GenBank/DDBJ databases">
        <title>Draft genome sequence of Ferruginibacter sp. BO-59.</title>
        <authorList>
            <person name="Im W.T."/>
        </authorList>
    </citation>
    <scope>NUCLEOTIDE SEQUENCE [LARGE SCALE GENOMIC DNA]</scope>
    <source>
        <strain evidence="4 5">BO-59</strain>
    </source>
</reference>
<gene>
    <name evidence="4" type="ORF">EFY79_21075</name>
</gene>
<feature type="domain" description="GEVED" evidence="3">
    <location>
        <begin position="112"/>
        <end position="187"/>
    </location>
</feature>
<feature type="domain" description="GEVED" evidence="3">
    <location>
        <begin position="384"/>
        <end position="466"/>
    </location>
</feature>
<proteinExistence type="predicted"/>
<name>A0A3M9N273_9BACT</name>
<evidence type="ECO:0000256" key="1">
    <source>
        <dbReference type="SAM" id="Phobius"/>
    </source>
</evidence>
<dbReference type="Pfam" id="PF14873">
    <property type="entry name" value="BNR_assoc_N"/>
    <property type="match status" value="1"/>
</dbReference>
<organism evidence="4 5">
    <name type="scientific">Hanamia caeni</name>
    <dbReference type="NCBI Taxonomy" id="2294116"/>
    <lineage>
        <taxon>Bacteria</taxon>
        <taxon>Pseudomonadati</taxon>
        <taxon>Bacteroidota</taxon>
        <taxon>Chitinophagia</taxon>
        <taxon>Chitinophagales</taxon>
        <taxon>Chitinophagaceae</taxon>
        <taxon>Hanamia</taxon>
    </lineage>
</organism>
<feature type="domain" description="GEVED" evidence="3">
    <location>
        <begin position="930"/>
        <end position="1006"/>
    </location>
</feature>
<dbReference type="InterPro" id="IPR045474">
    <property type="entry name" value="GEVED"/>
</dbReference>
<feature type="non-terminal residue" evidence="4">
    <location>
        <position position="1834"/>
    </location>
</feature>
<protein>
    <submittedName>
        <fullName evidence="4">Uncharacterized protein</fullName>
    </submittedName>
</protein>
<dbReference type="Pfam" id="PF20009">
    <property type="entry name" value="GEVED"/>
    <property type="match status" value="5"/>
</dbReference>
<dbReference type="InterPro" id="IPR029456">
    <property type="entry name" value="Sialidase_N"/>
</dbReference>
<evidence type="ECO:0000259" key="2">
    <source>
        <dbReference type="Pfam" id="PF14873"/>
    </source>
</evidence>
<dbReference type="OrthoDB" id="602637at2"/>
<feature type="domain" description="Sialidase N-terminal" evidence="2">
    <location>
        <begin position="1155"/>
        <end position="1264"/>
    </location>
</feature>
<dbReference type="Gene3D" id="2.60.40.2700">
    <property type="match status" value="1"/>
</dbReference>
<dbReference type="Proteomes" id="UP000267223">
    <property type="component" value="Unassembled WGS sequence"/>
</dbReference>
<keyword evidence="1" id="KW-0472">Membrane</keyword>
<sequence>MKASFTATGLRNYNCSRGFSFGRIIMIAFLVITGMSAGNSYGQSYCIPTQSVNTPDGHYISNVSVTAATSFTNTGGVEPASYGDYSSSKVASQAQNYPVTLTASSPGEGLNYKVYVDYNDNGLFTDVGETVLQMATEFVGGTVTGTFTIPVNAPLGTHRMRIRADYIGSTWGPCTQLQSGETEDYGLTVLPGCDQPTMQATATSIAYNASFDTVRLNWTRGNGTGGVLVVGRLTSAAEAFPAGGVSYSANTVFSSGSEVGDGNFVVYNGTGTSVAITGLAEDVSYTFTCYEYNNPGICYEVPGSGLAVIVPSNYCIPPTSAWYSTGSHTYYINNVQTTGGITNFTNATSYEENSYGDYSSAKIVSQARNFPVTITTSGTVGMAYKVYVDYNDDRVFDDGEMVLQMSSFSSNPLSGSFIIPASAPSGNHRMRIRAERNDINTYPYVFYPAGPCNQLQYGETEDYTLTVPPPCTQPTTQATIGNYTNLLSGTSATVNWTRGNGTGGVLVVGRLTSAVAADPLERLSYTANSVFGSGTQIGTGNFVVYNGTGTSVNVTGLTPAVSYTFTCYDYNNTSTCFKTPGSGSSVITGGYCIPVPSVSNEKEYITNVNTTGGATNFTNPTGREPGSYGFYASNRIASQAQSRSITINVAQSAFSSTLKMAYNVYVDYNDNGVFTDPGELVLQMQSSSSATVSGSFGIPADAPTGTHRMRIRGDDISAGYPADPCSQLQYGETEDYSLTVTPGCTSPTTQATIGSYTNNTGDKMTVNWTRGNGTGGVLVVGRLTSAALTDPNGGDSYTANTIFGSGTDIGHGNFVVYNGTGTSVDVTGLAPGLNYTFTCYEYNVASTCYTTPGSGLAVNSIGYCTPPQSVNYGSGNFIENVITTGGLTNFTNATNTETASYGDYSSSKIASQVQNFPITITATAEGGMNYNVYVDYNDNQVFTDPGELVLQMKYPLTATLSGSFTIPATAPVGTHKMRIRGESYNSGYPTDPCSQLQFGETEDYGLTVVPPCTQPTGQATIESYTNNTSGDKMTVNWTRGNGTGGVLVVGRLTSAAPTDPVSGFSYTANAFFGSGTELGTGNFVVYNGTGSSVTVSGLSPATGYTFTCYEYNDTRTCYSFPGSASAVTSFTLPMTYSSSNTIQLNSGSILSFSSVTNQIVQVQVVTTGGTSPFNMTSMVFSTNGSTNASTDIANAKVYYTGTSSVFAATSQFGSTFDHPNGSFTVDGNQSLSTGTNYFWVVYDLTATAGSGDAIDAGCTQLVMSGPGGTQTPATTSPAGNALVSLEYCVPPQSTNYTPGYFHVNNISTSGGITNLDNYPNDINSYANYSASDIVSQTQNAPITINLQYYSYYGMYDFNCLVYIDFNDNGVFTDPGETIYGTQDLEDGTASITFTIPADAPIGTHRMRVRADILSRPYDACSPLYYGETDDYSLTVIGCTAPTITTDVSNPSAVDDGGTAPELSVNASGTGTLHYQWYSNTTNGNVGGSAIGQDAATYTPDVSTAGTYYYYVVVSGDCGSKTSSVATVIVNAAEIPAVAGTISGEGTVCPGTNSTTLTLSGYTGTIQWQSSTDNLTFDNIADATAATYPASNLTASTWYRAVVTSGGASATTQSVAIIVISGIDASASSNPIALGSGAILSATISPAISGITVSFNVDPGTGVVTTYTAVTNSSGVATTAPISGLSVNLYKVIATAASGCAISNAAYLPVYDPNSSFITGGGWITSPAGALVAQPSLSGKANFGFVAKYKKGSNEVDGNTEFQFQDGDFNFKSSELDAGTLVISGSKGTYRGEGTVNGAGDYGFMVSAVDGQINGSGGTDLFRIKIWDKSLGNSV</sequence>